<dbReference type="InterPro" id="IPR027266">
    <property type="entry name" value="TrmE/GcvT-like"/>
</dbReference>
<name>A0A4S3B789_9ENTE</name>
<dbReference type="AlphaFoldDB" id="A0A4S3B789"/>
<reference evidence="13 14" key="1">
    <citation type="submission" date="2019-01" db="EMBL/GenBank/DDBJ databases">
        <title>Vagococcus silagei sp. nov. isolated from brewer's grain.</title>
        <authorList>
            <person name="Guu J.-R."/>
        </authorList>
    </citation>
    <scope>NUCLEOTIDE SEQUENCE [LARGE SCALE GENOMIC DNA]</scope>
    <source>
        <strain evidence="13 14">2B-2</strain>
    </source>
</reference>
<evidence type="ECO:0000256" key="5">
    <source>
        <dbReference type="ARBA" id="ARBA00022741"/>
    </source>
</evidence>
<feature type="binding site" evidence="10">
    <location>
        <begin position="273"/>
        <end position="278"/>
    </location>
    <ligand>
        <name>GTP</name>
        <dbReference type="ChEBI" id="CHEBI:37565"/>
    </ligand>
</feature>
<comment type="function">
    <text evidence="10">Exhibits a very high intrinsic GTPase hydrolysis rate. Involved in the addition of a carboxymethylaminomethyl (cmnm) group at the wobble position (U34) of certain tRNAs, forming tRNA-cmnm(5)s(2)U34.</text>
</comment>
<dbReference type="PROSITE" id="PS51709">
    <property type="entry name" value="G_TRME"/>
    <property type="match status" value="1"/>
</dbReference>
<evidence type="ECO:0000313" key="13">
    <source>
        <dbReference type="EMBL" id="THB61890.1"/>
    </source>
</evidence>
<dbReference type="EC" id="3.6.-.-" evidence="10"/>
<evidence type="ECO:0000256" key="10">
    <source>
        <dbReference type="HAMAP-Rule" id="MF_00379"/>
    </source>
</evidence>
<evidence type="ECO:0000256" key="9">
    <source>
        <dbReference type="ARBA" id="ARBA00023134"/>
    </source>
</evidence>
<dbReference type="Proteomes" id="UP000310506">
    <property type="component" value="Unassembled WGS sequence"/>
</dbReference>
<sequence>MDKQSKCVSILKVNLKGGVGTFFVQKITFNLERTVIIVSITNEFDTIAAISTPPGEGAISIVRLSGTDAVKIADNISNYQKKSLQEVETHTIHYGHVQDPETQQVIDEVMFAVMRAPKTFTREDIVEINCHGGMVVANQILQLLLRQGARLAEPGEFTKRAFLNGRMDLSQAEAVMDLIQAKTDESMKLALNQLDGQLSARIKALRQKLLEALAQVEVNIDYPEYDDVEEMTANLLKTKAIEVREDVQLLLQTSRQGKILREGLSTAIIGRPNVGKSSLLNYLLREDKAIVTDIAGTTRDVIEEYVNVRGVPLKLVDTAGIRETDDVVEKIGVERSRQAILEADLVLLILNQSESLTEMDRELLTLTKGKNRLILLNKTDLTPQLALTDFKELLDDEEVLMISVTSSQGIDQLEQAIKDTFFSQSAGSGKDATYLSNSRHIGLLEETERALNEVISGIDDGMPVDLVQIDMTRAWDLLGEVIGESVQDELITQLFSQFCLGK</sequence>
<dbReference type="Pfam" id="PF01926">
    <property type="entry name" value="MMR_HSR1"/>
    <property type="match status" value="1"/>
</dbReference>
<feature type="binding site" evidence="10">
    <location>
        <position position="273"/>
    </location>
    <ligand>
        <name>K(+)</name>
        <dbReference type="ChEBI" id="CHEBI:29103"/>
    </ligand>
</feature>
<dbReference type="GO" id="GO:0046872">
    <property type="term" value="F:metal ion binding"/>
    <property type="evidence" value="ECO:0007669"/>
    <property type="project" value="UniProtKB-KW"/>
</dbReference>
<proteinExistence type="inferred from homology"/>
<evidence type="ECO:0000256" key="11">
    <source>
        <dbReference type="RuleBase" id="RU003313"/>
    </source>
</evidence>
<evidence type="ECO:0000256" key="4">
    <source>
        <dbReference type="ARBA" id="ARBA00022723"/>
    </source>
</evidence>
<keyword evidence="3 10" id="KW-0819">tRNA processing</keyword>
<comment type="cofactor">
    <cofactor evidence="10">
        <name>K(+)</name>
        <dbReference type="ChEBI" id="CHEBI:29103"/>
    </cofactor>
    <text evidence="10">Binds 1 potassium ion per subunit.</text>
</comment>
<dbReference type="Gene3D" id="3.30.1360.120">
    <property type="entry name" value="Probable tRNA modification gtpase trme, domain 1"/>
    <property type="match status" value="1"/>
</dbReference>
<evidence type="ECO:0000256" key="2">
    <source>
        <dbReference type="ARBA" id="ARBA00022490"/>
    </source>
</evidence>
<keyword evidence="4 10" id="KW-0479">Metal-binding</keyword>
<keyword evidence="6 10" id="KW-0378">Hydrolase</keyword>
<feature type="binding site" evidence="10">
    <location>
        <position position="127"/>
    </location>
    <ligand>
        <name>(6S)-5-formyl-5,6,7,8-tetrahydrofolate</name>
        <dbReference type="ChEBI" id="CHEBI:57457"/>
    </ligand>
</feature>
<dbReference type="InterPro" id="IPR025867">
    <property type="entry name" value="MnmE_helical"/>
</dbReference>
<feature type="binding site" evidence="10">
    <location>
        <begin position="317"/>
        <end position="320"/>
    </location>
    <ligand>
        <name>GTP</name>
        <dbReference type="ChEBI" id="CHEBI:37565"/>
    </ligand>
</feature>
<feature type="domain" description="TrmE-type G" evidence="12">
    <location>
        <begin position="263"/>
        <end position="422"/>
    </location>
</feature>
<keyword evidence="2 10" id="KW-0963">Cytoplasm</keyword>
<evidence type="ECO:0000256" key="7">
    <source>
        <dbReference type="ARBA" id="ARBA00022842"/>
    </source>
</evidence>
<comment type="caution">
    <text evidence="13">The sequence shown here is derived from an EMBL/GenBank/DDBJ whole genome shotgun (WGS) entry which is preliminary data.</text>
</comment>
<dbReference type="GO" id="GO:0003924">
    <property type="term" value="F:GTPase activity"/>
    <property type="evidence" value="ECO:0007669"/>
    <property type="project" value="UniProtKB-UniRule"/>
</dbReference>
<gene>
    <name evidence="10 13" type="primary">mnmE</name>
    <name evidence="10" type="synonym">trmE</name>
    <name evidence="13" type="ORF">ESZ54_03045</name>
</gene>
<dbReference type="PANTHER" id="PTHR42714:SF2">
    <property type="entry name" value="TRNA MODIFICATION GTPASE GTPBP3, MITOCHONDRIAL"/>
    <property type="match status" value="1"/>
</dbReference>
<keyword evidence="14" id="KW-1185">Reference proteome</keyword>
<feature type="binding site" evidence="10">
    <location>
        <position position="297"/>
    </location>
    <ligand>
        <name>K(+)</name>
        <dbReference type="ChEBI" id="CHEBI:29103"/>
    </ligand>
</feature>
<dbReference type="HAMAP" id="MF_00379">
    <property type="entry name" value="GTPase_MnmE"/>
    <property type="match status" value="1"/>
</dbReference>
<organism evidence="13 14">
    <name type="scientific">Vagococcus silagei</name>
    <dbReference type="NCBI Taxonomy" id="2508885"/>
    <lineage>
        <taxon>Bacteria</taxon>
        <taxon>Bacillati</taxon>
        <taxon>Bacillota</taxon>
        <taxon>Bacilli</taxon>
        <taxon>Lactobacillales</taxon>
        <taxon>Enterococcaceae</taxon>
        <taxon>Vagococcus</taxon>
    </lineage>
</organism>
<dbReference type="GO" id="GO:0042802">
    <property type="term" value="F:identical protein binding"/>
    <property type="evidence" value="ECO:0007669"/>
    <property type="project" value="UniProtKB-ARBA"/>
</dbReference>
<dbReference type="InterPro" id="IPR031168">
    <property type="entry name" value="G_TrmE"/>
</dbReference>
<dbReference type="CDD" id="cd04164">
    <property type="entry name" value="trmE"/>
    <property type="match status" value="1"/>
</dbReference>
<evidence type="ECO:0000259" key="12">
    <source>
        <dbReference type="PROSITE" id="PS51709"/>
    </source>
</evidence>
<dbReference type="Gene3D" id="1.20.120.430">
    <property type="entry name" value="tRNA modification GTPase MnmE domain 2"/>
    <property type="match status" value="1"/>
</dbReference>
<feature type="binding site" evidence="10">
    <location>
        <begin position="292"/>
        <end position="298"/>
    </location>
    <ligand>
        <name>GTP</name>
        <dbReference type="ChEBI" id="CHEBI:37565"/>
    </ligand>
</feature>
<accession>A0A4S3B789</accession>
<evidence type="ECO:0000256" key="8">
    <source>
        <dbReference type="ARBA" id="ARBA00022958"/>
    </source>
</evidence>
<dbReference type="CDD" id="cd14858">
    <property type="entry name" value="TrmE_N"/>
    <property type="match status" value="1"/>
</dbReference>
<dbReference type="OrthoDB" id="9805918at2"/>
<dbReference type="NCBIfam" id="TIGR00450">
    <property type="entry name" value="mnmE_trmE_thdF"/>
    <property type="match status" value="1"/>
</dbReference>
<keyword evidence="5 10" id="KW-0547">Nucleotide-binding</keyword>
<keyword evidence="8 10" id="KW-0630">Potassium</keyword>
<evidence type="ECO:0000256" key="3">
    <source>
        <dbReference type="ARBA" id="ARBA00022694"/>
    </source>
</evidence>
<feature type="binding site" evidence="10">
    <location>
        <position position="298"/>
    </location>
    <ligand>
        <name>Mg(2+)</name>
        <dbReference type="ChEBI" id="CHEBI:18420"/>
    </ligand>
</feature>
<dbReference type="Pfam" id="PF12631">
    <property type="entry name" value="MnmE_helical"/>
    <property type="match status" value="1"/>
</dbReference>
<feature type="binding site" evidence="10">
    <location>
        <position position="166"/>
    </location>
    <ligand>
        <name>(6S)-5-formyl-5,6,7,8-tetrahydrofolate</name>
        <dbReference type="ChEBI" id="CHEBI:57457"/>
    </ligand>
</feature>
<dbReference type="PANTHER" id="PTHR42714">
    <property type="entry name" value="TRNA MODIFICATION GTPASE GTPBP3"/>
    <property type="match status" value="1"/>
</dbReference>
<dbReference type="InterPro" id="IPR018948">
    <property type="entry name" value="GTP-bd_TrmE_N"/>
</dbReference>
<feature type="binding site" evidence="10">
    <location>
        <position position="63"/>
    </location>
    <ligand>
        <name>(6S)-5-formyl-5,6,7,8-tetrahydrofolate</name>
        <dbReference type="ChEBI" id="CHEBI:57457"/>
    </ligand>
</feature>
<comment type="subcellular location">
    <subcellularLocation>
        <location evidence="10">Cytoplasm</location>
    </subcellularLocation>
</comment>
<dbReference type="InterPro" id="IPR006073">
    <property type="entry name" value="GTP-bd"/>
</dbReference>
<comment type="subunit">
    <text evidence="10">Homodimer. Heterotetramer of two MnmE and two MnmG subunits.</text>
</comment>
<dbReference type="GO" id="GO:0005525">
    <property type="term" value="F:GTP binding"/>
    <property type="evidence" value="ECO:0007669"/>
    <property type="project" value="UniProtKB-UniRule"/>
</dbReference>
<evidence type="ECO:0000256" key="6">
    <source>
        <dbReference type="ARBA" id="ARBA00022801"/>
    </source>
</evidence>
<dbReference type="NCBIfam" id="NF003661">
    <property type="entry name" value="PRK05291.1-3"/>
    <property type="match status" value="1"/>
</dbReference>
<dbReference type="InterPro" id="IPR027417">
    <property type="entry name" value="P-loop_NTPase"/>
</dbReference>
<dbReference type="Pfam" id="PF10396">
    <property type="entry name" value="TrmE_N"/>
    <property type="match status" value="1"/>
</dbReference>
<dbReference type="FunFam" id="3.40.50.300:FF:000494">
    <property type="entry name" value="tRNA modification GTPase MnmE"/>
    <property type="match status" value="1"/>
</dbReference>
<protein>
    <recommendedName>
        <fullName evidence="10">tRNA modification GTPase MnmE</fullName>
        <ecNumber evidence="10">3.6.-.-</ecNumber>
    </recommendedName>
</protein>
<evidence type="ECO:0000256" key="1">
    <source>
        <dbReference type="ARBA" id="ARBA00011043"/>
    </source>
</evidence>
<dbReference type="SUPFAM" id="SSF52540">
    <property type="entry name" value="P-loop containing nucleoside triphosphate hydrolases"/>
    <property type="match status" value="1"/>
</dbReference>
<evidence type="ECO:0000313" key="14">
    <source>
        <dbReference type="Proteomes" id="UP000310506"/>
    </source>
</evidence>
<keyword evidence="9 10" id="KW-0342">GTP-binding</keyword>
<dbReference type="NCBIfam" id="TIGR00231">
    <property type="entry name" value="small_GTP"/>
    <property type="match status" value="1"/>
</dbReference>
<dbReference type="EMBL" id="SDGV01000006">
    <property type="protein sequence ID" value="THB61890.1"/>
    <property type="molecule type" value="Genomic_DNA"/>
</dbReference>
<dbReference type="FunFam" id="3.30.1360.120:FF:000003">
    <property type="entry name" value="tRNA modification GTPase MnmE"/>
    <property type="match status" value="1"/>
</dbReference>
<dbReference type="InterPro" id="IPR005225">
    <property type="entry name" value="Small_GTP-bd"/>
</dbReference>
<dbReference type="GO" id="GO:0002098">
    <property type="term" value="P:tRNA wobble uridine modification"/>
    <property type="evidence" value="ECO:0007669"/>
    <property type="project" value="TreeGrafter"/>
</dbReference>
<feature type="binding site" evidence="10">
    <location>
        <position position="502"/>
    </location>
    <ligand>
        <name>(6S)-5-formyl-5,6,7,8-tetrahydrofolate</name>
        <dbReference type="ChEBI" id="CHEBI:57457"/>
    </ligand>
</feature>
<feature type="binding site" evidence="10">
    <location>
        <position position="292"/>
    </location>
    <ligand>
        <name>K(+)</name>
        <dbReference type="ChEBI" id="CHEBI:29103"/>
    </ligand>
</feature>
<dbReference type="GO" id="GO:0005829">
    <property type="term" value="C:cytosol"/>
    <property type="evidence" value="ECO:0007669"/>
    <property type="project" value="TreeGrafter"/>
</dbReference>
<comment type="similarity">
    <text evidence="1 10 11">Belongs to the TRAFAC class TrmE-Era-EngA-EngB-Septin-like GTPase superfamily. TrmE GTPase family.</text>
</comment>
<dbReference type="SUPFAM" id="SSF116878">
    <property type="entry name" value="TrmE connector domain"/>
    <property type="match status" value="1"/>
</dbReference>
<feature type="binding site" evidence="10">
    <location>
        <position position="294"/>
    </location>
    <ligand>
        <name>K(+)</name>
        <dbReference type="ChEBI" id="CHEBI:29103"/>
    </ligand>
</feature>
<dbReference type="GO" id="GO:0030488">
    <property type="term" value="P:tRNA methylation"/>
    <property type="evidence" value="ECO:0007669"/>
    <property type="project" value="TreeGrafter"/>
</dbReference>
<dbReference type="InterPro" id="IPR004520">
    <property type="entry name" value="GTPase_MnmE"/>
</dbReference>
<dbReference type="InterPro" id="IPR027368">
    <property type="entry name" value="MnmE_dom2"/>
</dbReference>
<feature type="binding site" evidence="10">
    <location>
        <position position="277"/>
    </location>
    <ligand>
        <name>Mg(2+)</name>
        <dbReference type="ChEBI" id="CHEBI:18420"/>
    </ligand>
</feature>
<dbReference type="Gene3D" id="3.40.50.300">
    <property type="entry name" value="P-loop containing nucleotide triphosphate hydrolases"/>
    <property type="match status" value="1"/>
</dbReference>
<comment type="caution">
    <text evidence="10">Lacks conserved residue(s) required for the propagation of feature annotation.</text>
</comment>
<keyword evidence="7 10" id="KW-0460">Magnesium</keyword>